<protein>
    <submittedName>
        <fullName evidence="5">Down syndrome cell adhesion molecule-like protein 1 homolog</fullName>
    </submittedName>
</protein>
<keyword evidence="2" id="KW-0812">Transmembrane</keyword>
<keyword evidence="2" id="KW-0472">Membrane</keyword>
<dbReference type="SUPFAM" id="SSF48726">
    <property type="entry name" value="Immunoglobulin"/>
    <property type="match status" value="1"/>
</dbReference>
<evidence type="ECO:0000259" key="3">
    <source>
        <dbReference type="PROSITE" id="PS50835"/>
    </source>
</evidence>
<sequence>MEGNIRAPSTIAWGTFSGRTIDVRVATGATNLMVEQTDNSGTSIIITWSLPSLPTPTASGFTVLYETSDTRTSVSVDLCTECELIVSGLIRGVQLQCLVGATFFMSPASVTEEIGSDVRLQCGADGYPAPIIQWFHFRSVVTGTGNSDISEEMINSTAVVSSLVIRGLHTVQYGQYYCRANGLVDSEPATLSFTGEITVDNCEEVYDLSSNVTVSIARTTCFRCPGQGPVLKWLINGQPVNRSTGVTSDDGVLAVFLAIQAFNIESPTMLACMTQSLTSAFYIKLEGPPADFGLVAKTHTSLSFSWGLPLMRGTLAGYLLKCRPTVMGIGDPPVVNTTEQSASLFSLSPGVLYFCTVTAVTVGSVMSPPATITASTLESAPTGPPLGLTAEAIGARNISFTWQPPEPHLQNGKIIFHTIACSPIPLSPFPLVTETKTVMFGGFSPFTTYSCSVRATNSAGTGPPAYVNITTADDSTLFQVKVLGLSNCPSWIEENKEEKVADVTSAIVHNINVRCNCSFTSNSLLDGEFYCFDMDSISVTYRGRLRGLAKVNSSNLTAYVAAWVATGGTILLHNIIFHLDSRCMGEVVIKDLLSPECAPTIVEGSVPDGPLSGGEIGAATVVSLVTAVIGLVGVALGIIFKDKIQERLCNLRNKGETNADETKKDVTMKNKSCDSNGLLKEHDNNMTVTPL</sequence>
<gene>
    <name evidence="5" type="ORF">GBAR_LOCUS16179</name>
</gene>
<dbReference type="Pfam" id="PF13927">
    <property type="entry name" value="Ig_3"/>
    <property type="match status" value="1"/>
</dbReference>
<keyword evidence="6" id="KW-1185">Reference proteome</keyword>
<feature type="transmembrane region" description="Helical" evidence="2">
    <location>
        <begin position="616"/>
        <end position="640"/>
    </location>
</feature>
<dbReference type="PROSITE" id="PS50835">
    <property type="entry name" value="IG_LIKE"/>
    <property type="match status" value="1"/>
</dbReference>
<dbReference type="InterPro" id="IPR050964">
    <property type="entry name" value="Striated_Muscle_Regulatory"/>
</dbReference>
<dbReference type="AlphaFoldDB" id="A0AA35WTG6"/>
<feature type="domain" description="Fibronectin type-III" evidence="4">
    <location>
        <begin position="384"/>
        <end position="475"/>
    </location>
</feature>
<evidence type="ECO:0000313" key="5">
    <source>
        <dbReference type="EMBL" id="CAI8028346.1"/>
    </source>
</evidence>
<dbReference type="InterPro" id="IPR007110">
    <property type="entry name" value="Ig-like_dom"/>
</dbReference>
<proteinExistence type="predicted"/>
<dbReference type="EMBL" id="CASHTH010002327">
    <property type="protein sequence ID" value="CAI8028346.1"/>
    <property type="molecule type" value="Genomic_DNA"/>
</dbReference>
<accession>A0AA35WTG6</accession>
<dbReference type="PANTHER" id="PTHR13817:SF73">
    <property type="entry name" value="FIBRONECTIN TYPE-III DOMAIN-CONTAINING PROTEIN"/>
    <property type="match status" value="1"/>
</dbReference>
<dbReference type="Proteomes" id="UP001174909">
    <property type="component" value="Unassembled WGS sequence"/>
</dbReference>
<keyword evidence="2" id="KW-1133">Transmembrane helix</keyword>
<dbReference type="CDD" id="cd00096">
    <property type="entry name" value="Ig"/>
    <property type="match status" value="1"/>
</dbReference>
<keyword evidence="1" id="KW-0677">Repeat</keyword>
<dbReference type="SUPFAM" id="SSF49265">
    <property type="entry name" value="Fibronectin type III"/>
    <property type="match status" value="2"/>
</dbReference>
<evidence type="ECO:0000259" key="4">
    <source>
        <dbReference type="PROSITE" id="PS50853"/>
    </source>
</evidence>
<reference evidence="5" key="1">
    <citation type="submission" date="2023-03" db="EMBL/GenBank/DDBJ databases">
        <authorList>
            <person name="Steffen K."/>
            <person name="Cardenas P."/>
        </authorList>
    </citation>
    <scope>NUCLEOTIDE SEQUENCE</scope>
</reference>
<dbReference type="InterPro" id="IPR003961">
    <property type="entry name" value="FN3_dom"/>
</dbReference>
<dbReference type="Pfam" id="PF00041">
    <property type="entry name" value="fn3"/>
    <property type="match status" value="2"/>
</dbReference>
<dbReference type="InterPro" id="IPR036179">
    <property type="entry name" value="Ig-like_dom_sf"/>
</dbReference>
<dbReference type="CDD" id="cd00063">
    <property type="entry name" value="FN3"/>
    <property type="match status" value="3"/>
</dbReference>
<feature type="domain" description="Fibronectin type-III" evidence="4">
    <location>
        <begin position="288"/>
        <end position="382"/>
    </location>
</feature>
<evidence type="ECO:0000256" key="1">
    <source>
        <dbReference type="ARBA" id="ARBA00022737"/>
    </source>
</evidence>
<dbReference type="Gene3D" id="2.60.40.10">
    <property type="entry name" value="Immunoglobulins"/>
    <property type="match status" value="3"/>
</dbReference>
<dbReference type="SMART" id="SM00408">
    <property type="entry name" value="IGc2"/>
    <property type="match status" value="1"/>
</dbReference>
<dbReference type="InterPro" id="IPR003599">
    <property type="entry name" value="Ig_sub"/>
</dbReference>
<dbReference type="InterPro" id="IPR003598">
    <property type="entry name" value="Ig_sub2"/>
</dbReference>
<dbReference type="InterPro" id="IPR036116">
    <property type="entry name" value="FN3_sf"/>
</dbReference>
<dbReference type="SMART" id="SM00409">
    <property type="entry name" value="IG"/>
    <property type="match status" value="1"/>
</dbReference>
<dbReference type="SMART" id="SM00060">
    <property type="entry name" value="FN3"/>
    <property type="match status" value="3"/>
</dbReference>
<dbReference type="InterPro" id="IPR013783">
    <property type="entry name" value="Ig-like_fold"/>
</dbReference>
<name>A0AA35WTG6_GEOBA</name>
<feature type="domain" description="Ig-like" evidence="3">
    <location>
        <begin position="101"/>
        <end position="192"/>
    </location>
</feature>
<evidence type="ECO:0000313" key="6">
    <source>
        <dbReference type="Proteomes" id="UP001174909"/>
    </source>
</evidence>
<comment type="caution">
    <text evidence="5">The sequence shown here is derived from an EMBL/GenBank/DDBJ whole genome shotgun (WGS) entry which is preliminary data.</text>
</comment>
<evidence type="ECO:0000256" key="2">
    <source>
        <dbReference type="SAM" id="Phobius"/>
    </source>
</evidence>
<organism evidence="5 6">
    <name type="scientific">Geodia barretti</name>
    <name type="common">Barrett's horny sponge</name>
    <dbReference type="NCBI Taxonomy" id="519541"/>
    <lineage>
        <taxon>Eukaryota</taxon>
        <taxon>Metazoa</taxon>
        <taxon>Porifera</taxon>
        <taxon>Demospongiae</taxon>
        <taxon>Heteroscleromorpha</taxon>
        <taxon>Tetractinellida</taxon>
        <taxon>Astrophorina</taxon>
        <taxon>Geodiidae</taxon>
        <taxon>Geodia</taxon>
    </lineage>
</organism>
<dbReference type="PANTHER" id="PTHR13817">
    <property type="entry name" value="TITIN"/>
    <property type="match status" value="1"/>
</dbReference>
<dbReference type="PROSITE" id="PS50853">
    <property type="entry name" value="FN3"/>
    <property type="match status" value="2"/>
</dbReference>